<dbReference type="EMBL" id="MT143057">
    <property type="protein sequence ID" value="QJA92317.1"/>
    <property type="molecule type" value="Genomic_DNA"/>
</dbReference>
<accession>A0A6M3LB08</accession>
<organism evidence="1">
    <name type="scientific">viral metagenome</name>
    <dbReference type="NCBI Taxonomy" id="1070528"/>
    <lineage>
        <taxon>unclassified sequences</taxon>
        <taxon>metagenomes</taxon>
        <taxon>organismal metagenomes</taxon>
    </lineage>
</organism>
<proteinExistence type="predicted"/>
<evidence type="ECO:0000313" key="1">
    <source>
        <dbReference type="EMBL" id="QJA92317.1"/>
    </source>
</evidence>
<dbReference type="AlphaFoldDB" id="A0A6M3LB08"/>
<reference evidence="1" key="1">
    <citation type="submission" date="2020-03" db="EMBL/GenBank/DDBJ databases">
        <title>The deep terrestrial virosphere.</title>
        <authorList>
            <person name="Holmfeldt K."/>
            <person name="Nilsson E."/>
            <person name="Simone D."/>
            <person name="Lopez-Fernandez M."/>
            <person name="Wu X."/>
            <person name="de Brujin I."/>
            <person name="Lundin D."/>
            <person name="Andersson A."/>
            <person name="Bertilsson S."/>
            <person name="Dopson M."/>
        </authorList>
    </citation>
    <scope>NUCLEOTIDE SEQUENCE</scope>
    <source>
        <strain evidence="1">MM415B04733</strain>
    </source>
</reference>
<protein>
    <submittedName>
        <fullName evidence="1">Uncharacterized protein</fullName>
    </submittedName>
</protein>
<gene>
    <name evidence="1" type="ORF">MM415B04733_0002</name>
</gene>
<sequence length="68" mass="7481">MNKNYTVSQSDSVMSPVDYDMQPVPVHKICRMSFKQAQFIARKIGGCVVALTSDAAAASGTRCRYYDA</sequence>
<name>A0A6M3LB08_9ZZZZ</name>